<dbReference type="Proteomes" id="UP000529710">
    <property type="component" value="Unassembled WGS sequence"/>
</dbReference>
<dbReference type="EMBL" id="JAAIIF010000008">
    <property type="protein sequence ID" value="NMM96308.1"/>
    <property type="molecule type" value="Genomic_DNA"/>
</dbReference>
<comment type="caution">
    <text evidence="2">The sequence shown here is derived from an EMBL/GenBank/DDBJ whole genome shotgun (WGS) entry which is preliminary data.</text>
</comment>
<evidence type="ECO:0000256" key="1">
    <source>
        <dbReference type="SAM" id="MobiDB-lite"/>
    </source>
</evidence>
<feature type="region of interest" description="Disordered" evidence="1">
    <location>
        <begin position="20"/>
        <end position="61"/>
    </location>
</feature>
<sequence length="248" mass="27315">MGVYNTILHDPALAAEMRRAQARTDYRSALADNPKPQKTKPKTTKGKTAMPRRSNQELTELSERKWSGLTPGERKSARTWMRRQHDDDTALDLEAIDLLEHNQHISIARAYAILRTVADHEPTETSKSEPEPLATATEAAAEHGKPADELQALAGENGIRWLDEWPEDASTAHMAVGHWQGVAAALRRTGRPAVIAEHVPRKRAMGLARTINKGLSGTWSPRGAYRAALRHGEDGEQVIAQYIGGAES</sequence>
<protein>
    <submittedName>
        <fullName evidence="2">Uncharacterized protein</fullName>
    </submittedName>
</protein>
<feature type="region of interest" description="Disordered" evidence="1">
    <location>
        <begin position="121"/>
        <end position="144"/>
    </location>
</feature>
<dbReference type="AlphaFoldDB" id="A0A7Y0ETW7"/>
<dbReference type="RefSeq" id="WP_169079954.1">
    <property type="nucleotide sequence ID" value="NZ_JAAIIF010000008.1"/>
</dbReference>
<name>A0A7Y0ETW7_9BIFI</name>
<keyword evidence="3" id="KW-1185">Reference proteome</keyword>
<accession>A0A7Y0ETW7</accession>
<reference evidence="2 3" key="1">
    <citation type="submission" date="2020-02" db="EMBL/GenBank/DDBJ databases">
        <title>Characterization of phylogenetic diversity of novel bifidobacterial species isolated in Czech ZOOs.</title>
        <authorList>
            <person name="Lugli G.A."/>
            <person name="Vera N.B."/>
            <person name="Ventura M."/>
        </authorList>
    </citation>
    <scope>NUCLEOTIDE SEQUENCE [LARGE SCALE GENOMIC DNA]</scope>
    <source>
        <strain evidence="2 3">DSM 109960</strain>
    </source>
</reference>
<gene>
    <name evidence="2" type="ORF">G1C98_1044</name>
</gene>
<proteinExistence type="predicted"/>
<feature type="compositionally biased region" description="Basic and acidic residues" evidence="1">
    <location>
        <begin position="121"/>
        <end position="130"/>
    </location>
</feature>
<evidence type="ECO:0000313" key="3">
    <source>
        <dbReference type="Proteomes" id="UP000529710"/>
    </source>
</evidence>
<organism evidence="2 3">
    <name type="scientific">Bifidobacterium erythrocebi</name>
    <dbReference type="NCBI Taxonomy" id="2675325"/>
    <lineage>
        <taxon>Bacteria</taxon>
        <taxon>Bacillati</taxon>
        <taxon>Actinomycetota</taxon>
        <taxon>Actinomycetes</taxon>
        <taxon>Bifidobacteriales</taxon>
        <taxon>Bifidobacteriaceae</taxon>
        <taxon>Bifidobacterium</taxon>
    </lineage>
</organism>
<evidence type="ECO:0000313" key="2">
    <source>
        <dbReference type="EMBL" id="NMM96308.1"/>
    </source>
</evidence>